<protein>
    <submittedName>
        <fullName evidence="12">SANT domain-containing protein</fullName>
    </submittedName>
</protein>
<evidence type="ECO:0000256" key="2">
    <source>
        <dbReference type="ARBA" id="ARBA00022491"/>
    </source>
</evidence>
<dbReference type="PROSITE" id="PS51293">
    <property type="entry name" value="SANT"/>
    <property type="match status" value="1"/>
</dbReference>
<accession>A0A183FSZ8</accession>
<dbReference type="GO" id="GO:0005654">
    <property type="term" value="C:nucleoplasm"/>
    <property type="evidence" value="ECO:0007669"/>
    <property type="project" value="TreeGrafter"/>
</dbReference>
<feature type="domain" description="SANT" evidence="9">
    <location>
        <begin position="97"/>
        <end position="140"/>
    </location>
</feature>
<dbReference type="InterPro" id="IPR009057">
    <property type="entry name" value="Homeodomain-like_sf"/>
</dbReference>
<keyword evidence="11" id="KW-1185">Reference proteome</keyword>
<evidence type="ECO:0000259" key="9">
    <source>
        <dbReference type="PROSITE" id="PS51293"/>
    </source>
</evidence>
<name>A0A183FSZ8_HELPZ</name>
<evidence type="ECO:0000313" key="10">
    <source>
        <dbReference type="EMBL" id="VDO87581.1"/>
    </source>
</evidence>
<keyword evidence="4" id="KW-0863">Zinc-finger</keyword>
<reference evidence="10 11" key="1">
    <citation type="submission" date="2018-11" db="EMBL/GenBank/DDBJ databases">
        <authorList>
            <consortium name="Pathogen Informatics"/>
        </authorList>
    </citation>
    <scope>NUCLEOTIDE SEQUENCE [LARGE SCALE GENOMIC DNA]</scope>
</reference>
<dbReference type="GO" id="GO:0000122">
    <property type="term" value="P:negative regulation of transcription by RNA polymerase II"/>
    <property type="evidence" value="ECO:0007669"/>
    <property type="project" value="TreeGrafter"/>
</dbReference>
<evidence type="ECO:0000256" key="1">
    <source>
        <dbReference type="ARBA" id="ARBA00004123"/>
    </source>
</evidence>
<reference evidence="12" key="2">
    <citation type="submission" date="2019-09" db="UniProtKB">
        <authorList>
            <consortium name="WormBaseParasite"/>
        </authorList>
    </citation>
    <scope>IDENTIFICATION</scope>
</reference>
<evidence type="ECO:0000313" key="12">
    <source>
        <dbReference type="WBParaSite" id="HPBE_0001113901-mRNA-1"/>
    </source>
</evidence>
<dbReference type="GO" id="GO:0008270">
    <property type="term" value="F:zinc ion binding"/>
    <property type="evidence" value="ECO:0007669"/>
    <property type="project" value="UniProtKB-KW"/>
</dbReference>
<evidence type="ECO:0000256" key="6">
    <source>
        <dbReference type="ARBA" id="ARBA00023125"/>
    </source>
</evidence>
<dbReference type="WBParaSite" id="HPBE_0001113901-mRNA-1">
    <property type="protein sequence ID" value="HPBE_0001113901-mRNA-1"/>
    <property type="gene ID" value="HPBE_0001113901"/>
</dbReference>
<dbReference type="InterPro" id="IPR040138">
    <property type="entry name" value="MIER/MTA"/>
</dbReference>
<keyword evidence="5" id="KW-0862">Zinc</keyword>
<feature type="region of interest" description="Disordered" evidence="8">
    <location>
        <begin position="1"/>
        <end position="27"/>
    </location>
</feature>
<dbReference type="SUPFAM" id="SSF46689">
    <property type="entry name" value="Homeodomain-like"/>
    <property type="match status" value="1"/>
</dbReference>
<gene>
    <name evidence="10" type="ORF">HPBE_LOCUS11140</name>
</gene>
<dbReference type="GO" id="GO:0042826">
    <property type="term" value="F:histone deacetylase binding"/>
    <property type="evidence" value="ECO:0007669"/>
    <property type="project" value="TreeGrafter"/>
</dbReference>
<sequence>MNDEASVASSDNDNDLPTLPNPAPVGALWVPPESLTDSDIDRYLVDIVDLRAAHGQTIQKTSALVLSEVFQESFPFARINHPFRTVREGALQWDLTERDLFEKGIQMFGKNFSAIQRRLLPYRRVGELVEYYYFWKKSDRYHLIRRRTTCGEPDLHSLAPSMRSPYGQHPYDSALPEVGSVRIENDGFLPDMAGAAGGMPSDTADRANLTATASSQLLAEPPAPISSSSEGGGADAKAEHGDIWWNDDVPVAQV</sequence>
<evidence type="ECO:0000256" key="5">
    <source>
        <dbReference type="ARBA" id="ARBA00022833"/>
    </source>
</evidence>
<keyword evidence="2" id="KW-0678">Repressor</keyword>
<dbReference type="InterPro" id="IPR017884">
    <property type="entry name" value="SANT_dom"/>
</dbReference>
<evidence type="ECO:0000256" key="7">
    <source>
        <dbReference type="ARBA" id="ARBA00023242"/>
    </source>
</evidence>
<proteinExistence type="predicted"/>
<evidence type="ECO:0000256" key="4">
    <source>
        <dbReference type="ARBA" id="ARBA00022771"/>
    </source>
</evidence>
<evidence type="ECO:0000313" key="11">
    <source>
        <dbReference type="Proteomes" id="UP000050761"/>
    </source>
</evidence>
<dbReference type="Gene3D" id="1.10.10.60">
    <property type="entry name" value="Homeodomain-like"/>
    <property type="match status" value="1"/>
</dbReference>
<feature type="region of interest" description="Disordered" evidence="8">
    <location>
        <begin position="215"/>
        <end position="254"/>
    </location>
</feature>
<dbReference type="EMBL" id="UZAH01026996">
    <property type="protein sequence ID" value="VDO87581.1"/>
    <property type="molecule type" value="Genomic_DNA"/>
</dbReference>
<evidence type="ECO:0000256" key="3">
    <source>
        <dbReference type="ARBA" id="ARBA00022723"/>
    </source>
</evidence>
<dbReference type="GO" id="GO:0003677">
    <property type="term" value="F:DNA binding"/>
    <property type="evidence" value="ECO:0007669"/>
    <property type="project" value="UniProtKB-KW"/>
</dbReference>
<dbReference type="GO" id="GO:0003714">
    <property type="term" value="F:transcription corepressor activity"/>
    <property type="evidence" value="ECO:0007669"/>
    <property type="project" value="TreeGrafter"/>
</dbReference>
<dbReference type="OrthoDB" id="5916873at2759"/>
<organism evidence="11 12">
    <name type="scientific">Heligmosomoides polygyrus</name>
    <name type="common">Parasitic roundworm</name>
    <dbReference type="NCBI Taxonomy" id="6339"/>
    <lineage>
        <taxon>Eukaryota</taxon>
        <taxon>Metazoa</taxon>
        <taxon>Ecdysozoa</taxon>
        <taxon>Nematoda</taxon>
        <taxon>Chromadorea</taxon>
        <taxon>Rhabditida</taxon>
        <taxon>Rhabditina</taxon>
        <taxon>Rhabditomorpha</taxon>
        <taxon>Strongyloidea</taxon>
        <taxon>Heligmosomidae</taxon>
        <taxon>Heligmosomoides</taxon>
    </lineage>
</organism>
<keyword evidence="6" id="KW-0238">DNA-binding</keyword>
<dbReference type="AlphaFoldDB" id="A0A183FSZ8"/>
<keyword evidence="7" id="KW-0539">Nucleus</keyword>
<evidence type="ECO:0000256" key="8">
    <source>
        <dbReference type="SAM" id="MobiDB-lite"/>
    </source>
</evidence>
<dbReference type="FunFam" id="1.10.10.60:FF:000012">
    <property type="entry name" value="Metastasis-associated 1 family, member 3"/>
    <property type="match status" value="1"/>
</dbReference>
<keyword evidence="3" id="KW-0479">Metal-binding</keyword>
<dbReference type="SMART" id="SM00717">
    <property type="entry name" value="SANT"/>
    <property type="match status" value="1"/>
</dbReference>
<dbReference type="InterPro" id="IPR001005">
    <property type="entry name" value="SANT/Myb"/>
</dbReference>
<dbReference type="Proteomes" id="UP000050761">
    <property type="component" value="Unassembled WGS sequence"/>
</dbReference>
<accession>A0A3P7YJG5</accession>
<comment type="subcellular location">
    <subcellularLocation>
        <location evidence="1">Nucleus</location>
    </subcellularLocation>
</comment>
<dbReference type="PANTHER" id="PTHR10865:SF28">
    <property type="entry name" value="ELM2 DOMAIN-CONTAINING PROTEIN"/>
    <property type="match status" value="1"/>
</dbReference>
<dbReference type="PANTHER" id="PTHR10865">
    <property type="entry name" value="METASTASIS-ASSOCIATED PROTEIN AND MESODERM INDUCTION EARLY RESPONSE PROTEIN"/>
    <property type="match status" value="1"/>
</dbReference>